<feature type="compositionally biased region" description="Polar residues" evidence="2">
    <location>
        <begin position="41"/>
        <end position="51"/>
    </location>
</feature>
<dbReference type="Proteomes" id="UP000265140">
    <property type="component" value="Chromosome 7"/>
</dbReference>
<reference evidence="4" key="3">
    <citation type="submission" date="2025-08" db="UniProtKB">
        <authorList>
            <consortium name="Ensembl"/>
        </authorList>
    </citation>
    <scope>IDENTIFICATION</scope>
</reference>
<dbReference type="GeneTree" id="ENSGT00940000159183"/>
<dbReference type="AlphaFoldDB" id="A0A3P8ZS87"/>
<feature type="domain" description="Signal-induced proliferation-associated 1-like protein C-terminal" evidence="3">
    <location>
        <begin position="480"/>
        <end position="579"/>
    </location>
</feature>
<evidence type="ECO:0000313" key="4">
    <source>
        <dbReference type="Ensembl" id="ENSELUP00000008812.3"/>
    </source>
</evidence>
<dbReference type="Bgee" id="ENSELUG00000009408">
    <property type="expression patterns" value="Expressed in liver and 4 other cell types or tissues"/>
</dbReference>
<feature type="domain" description="Signal-induced proliferation-associated 1-like protein C-terminal" evidence="3">
    <location>
        <begin position="393"/>
        <end position="467"/>
    </location>
</feature>
<dbReference type="RefSeq" id="XP_010897135.2">
    <property type="nucleotide sequence ID" value="XM_010898833.4"/>
</dbReference>
<dbReference type="GeneID" id="105026979"/>
<feature type="region of interest" description="Disordered" evidence="2">
    <location>
        <begin position="34"/>
        <end position="87"/>
    </location>
</feature>
<dbReference type="InterPro" id="IPR021818">
    <property type="entry name" value="SIPA1L_C"/>
</dbReference>
<keyword evidence="1" id="KW-0175">Coiled coil</keyword>
<reference evidence="4" key="2">
    <citation type="submission" date="2020-02" db="EMBL/GenBank/DDBJ databases">
        <title>Esox lucius (northern pike) genome, fEsoLuc1, primary haplotype.</title>
        <authorList>
            <person name="Myers G."/>
            <person name="Karagic N."/>
            <person name="Meyer A."/>
            <person name="Pippel M."/>
            <person name="Reichard M."/>
            <person name="Winkler S."/>
            <person name="Tracey A."/>
            <person name="Sims Y."/>
            <person name="Howe K."/>
            <person name="Rhie A."/>
            <person name="Formenti G."/>
            <person name="Durbin R."/>
            <person name="Fedrigo O."/>
            <person name="Jarvis E.D."/>
        </authorList>
    </citation>
    <scope>NUCLEOTIDE SEQUENCE [LARGE SCALE GENOMIC DNA]</scope>
</reference>
<dbReference type="STRING" id="8010.ENSELUP00000031765"/>
<reference evidence="4" key="4">
    <citation type="submission" date="2025-09" db="UniProtKB">
        <authorList>
            <consortium name="Ensembl"/>
        </authorList>
    </citation>
    <scope>IDENTIFICATION</scope>
</reference>
<dbReference type="Ensembl" id="ENSELUT00000004927.3">
    <property type="protein sequence ID" value="ENSELUP00000008812.3"/>
    <property type="gene ID" value="ENSELUG00000009408.3"/>
</dbReference>
<evidence type="ECO:0000256" key="1">
    <source>
        <dbReference type="SAM" id="Coils"/>
    </source>
</evidence>
<accession>A0A3P8ZS87</accession>
<feature type="compositionally biased region" description="Polar residues" evidence="2">
    <location>
        <begin position="511"/>
        <end position="522"/>
    </location>
</feature>
<dbReference type="InParanoid" id="A0A3P8ZS87"/>
<organism evidence="4 5">
    <name type="scientific">Esox lucius</name>
    <name type="common">Northern pike</name>
    <dbReference type="NCBI Taxonomy" id="8010"/>
    <lineage>
        <taxon>Eukaryota</taxon>
        <taxon>Metazoa</taxon>
        <taxon>Chordata</taxon>
        <taxon>Craniata</taxon>
        <taxon>Vertebrata</taxon>
        <taxon>Euteleostomi</taxon>
        <taxon>Actinopterygii</taxon>
        <taxon>Neopterygii</taxon>
        <taxon>Teleostei</taxon>
        <taxon>Protacanthopterygii</taxon>
        <taxon>Esociformes</taxon>
        <taxon>Esocidae</taxon>
        <taxon>Esox</taxon>
    </lineage>
</organism>
<dbReference type="OMA" id="TAYQPSH"/>
<reference evidence="5" key="1">
    <citation type="journal article" date="2014" name="PLoS ONE">
        <title>The genome and linkage map of the northern pike (Esox lucius): conserved synteny revealed between the salmonid sister group and the Neoteleostei.</title>
        <authorList>
            <person name="Rondeau E.B."/>
            <person name="Minkley D.R."/>
            <person name="Leong J.S."/>
            <person name="Messmer A.M."/>
            <person name="Jantzen J.R."/>
            <person name="von Schalburg K.R."/>
            <person name="Lemon C."/>
            <person name="Bird N.H."/>
            <person name="Koop B.F."/>
        </authorList>
    </citation>
    <scope>NUCLEOTIDE SEQUENCE</scope>
</reference>
<evidence type="ECO:0000259" key="3">
    <source>
        <dbReference type="Pfam" id="PF11881"/>
    </source>
</evidence>
<dbReference type="KEGG" id="els:105026979"/>
<feature type="region of interest" description="Disordered" evidence="2">
    <location>
        <begin position="490"/>
        <end position="549"/>
    </location>
</feature>
<feature type="coiled-coil region" evidence="1">
    <location>
        <begin position="564"/>
        <end position="605"/>
    </location>
</feature>
<dbReference type="OrthoDB" id="2499658at2759"/>
<protein>
    <recommendedName>
        <fullName evidence="3">Signal-induced proliferation-associated 1-like protein C-terminal domain-containing protein</fullName>
    </recommendedName>
</protein>
<feature type="region of interest" description="Disordered" evidence="2">
    <location>
        <begin position="147"/>
        <end position="356"/>
    </location>
</feature>
<proteinExistence type="predicted"/>
<name>A0A3P8ZS87_ESOLU</name>
<evidence type="ECO:0000256" key="2">
    <source>
        <dbReference type="SAM" id="MobiDB-lite"/>
    </source>
</evidence>
<keyword evidence="5" id="KW-1185">Reference proteome</keyword>
<feature type="compositionally biased region" description="Pro residues" evidence="2">
    <location>
        <begin position="71"/>
        <end position="82"/>
    </location>
</feature>
<sequence>MASCSPAHKGWFGERGVHQGVGLDVLFSGRDFDTPEHLYSPNETQQCQQAKSHYASPRTPPRPLNIWGTYSPPPQRPGPRPAPLNQCHGYHAHTLPLPRRALAVFKPWWVKQRGNHREGGTHCAYSSPQGYKTHTLEKPCMLRATITSSSSDSNHPVQDQSQDFQEQSKLSQQHFNKQQQMPSLSPETAHQPIFSNKTAYQPSHSPKTAYQPSHSPKTAYQPSHSPKTAYQPSHSPKTAHQPSFSPKTVHQPSFSPKTVYQPSHSPKTTHQPSFSPNTVYQPSHSPKTAHQPSFSPKTVHQPSFSPKTVHQPSFSPNTVYQSSHSPKTAHQPSFSPNTVYQSSHSPKTAHQPSFSPKTVYRSLTTWEHKVNTITDNNTTEINNSTHCNNIKRQVDMTSQNVFGQPRVMAALRSPHSPRQTHTDRNIEEALRRLIVLDNTSEDSRTDASCRQSLSTEISLDKCPSDFSQPCSPVSDCPELEGLGDLSASEQSLTEGWNPGHSPPPEPGWSLDWSNPVNASNAYEGQRAVEPVSPSKPQRHGSDSGPASHYLQGYSVQPILTIPECSDLADRLHHLEELLRRLEGNLDKERQDKVALMEEVTILRETNQRLWEESLSSNEQLRKLSVLFNVAPGMMPRERENDQQY</sequence>
<evidence type="ECO:0000313" key="5">
    <source>
        <dbReference type="Proteomes" id="UP000265140"/>
    </source>
</evidence>
<dbReference type="Pfam" id="PF11881">
    <property type="entry name" value="SPAR_C"/>
    <property type="match status" value="2"/>
</dbReference>